<protein>
    <recommendedName>
        <fullName evidence="6">Cytochrome P450</fullName>
    </recommendedName>
</protein>
<evidence type="ECO:0000313" key="5">
    <source>
        <dbReference type="Proteomes" id="UP000027265"/>
    </source>
</evidence>
<keyword evidence="3" id="KW-0812">Transmembrane</keyword>
<evidence type="ECO:0000256" key="1">
    <source>
        <dbReference type="ARBA" id="ARBA00005179"/>
    </source>
</evidence>
<keyword evidence="2" id="KW-0408">Iron</keyword>
<keyword evidence="3" id="KW-0472">Membrane</keyword>
<keyword evidence="2" id="KW-0349">Heme</keyword>
<dbReference type="GO" id="GO:0005506">
    <property type="term" value="F:iron ion binding"/>
    <property type="evidence" value="ECO:0007669"/>
    <property type="project" value="InterPro"/>
</dbReference>
<dbReference type="InterPro" id="IPR002401">
    <property type="entry name" value="Cyt_P450_E_grp-I"/>
</dbReference>
<dbReference type="HOGENOM" id="CLU_001570_14_2_1"/>
<dbReference type="STRING" id="933084.A0A067QKF1"/>
<dbReference type="InterPro" id="IPR050121">
    <property type="entry name" value="Cytochrome_P450_monoxygenase"/>
</dbReference>
<sequence>MAMLPFLQHFVGLLSSTHYLSLFALPFLIVFLALVAIYRLYLSPLAVIPGPWYTAISDFWLVTHVIRLQQCKAIHNLFEEYGSVVRVGPTKVVFRDVTAIRSVYALHKFDKSSWYKSLLTNDNDHAMTTLPHAPHAIRRKAFATHYSPANLSLFQPEMHRSALEVVETLGAISGRNPIECLALFRQMMVDVVCASSFGEEAGALARWAMDGECVLATAINDFPARGVLRSVVPAWAWKLVCKIPNRRFRQLCDSDSIMADFVGAKVFEARSQIASHKVDDSEKVPLLSRLLCYRMAPSNDLMSEKDIISECMAHLIAGSDTTATTLSYMFWELSRRRDIAKKLQDELDEAMSDPQMVPEMAVLNKLPYLNAFIKEGLRMYGAAPSLLERVVPAAHNNGTKEAFDLMGYALPPGTIVAAQAWSLHRDTTAFGSPDTFLPERWLEENETQMAQYLMPFGIGSRVCGGQNLAQFMLKITIAAVARNFDVSAPAETTERSMEIKDAFVIFPAGMKCELVFNPRKL</sequence>
<dbReference type="GO" id="GO:0016705">
    <property type="term" value="F:oxidoreductase activity, acting on paired donors, with incorporation or reduction of molecular oxygen"/>
    <property type="evidence" value="ECO:0007669"/>
    <property type="project" value="InterPro"/>
</dbReference>
<accession>A0A067QKF1</accession>
<dbReference type="GO" id="GO:0004497">
    <property type="term" value="F:monooxygenase activity"/>
    <property type="evidence" value="ECO:0007669"/>
    <property type="project" value="InterPro"/>
</dbReference>
<feature type="binding site" description="axial binding residue" evidence="2">
    <location>
        <position position="463"/>
    </location>
    <ligand>
        <name>heme</name>
        <dbReference type="ChEBI" id="CHEBI:30413"/>
    </ligand>
    <ligandPart>
        <name>Fe</name>
        <dbReference type="ChEBI" id="CHEBI:18248"/>
    </ligandPart>
</feature>
<dbReference type="OrthoDB" id="3945418at2759"/>
<dbReference type="PRINTS" id="PR00385">
    <property type="entry name" value="P450"/>
</dbReference>
<keyword evidence="5" id="KW-1185">Reference proteome</keyword>
<feature type="transmembrane region" description="Helical" evidence="3">
    <location>
        <begin position="20"/>
        <end position="41"/>
    </location>
</feature>
<dbReference type="PRINTS" id="PR00463">
    <property type="entry name" value="EP450I"/>
</dbReference>
<organism evidence="4 5">
    <name type="scientific">Jaapia argillacea MUCL 33604</name>
    <dbReference type="NCBI Taxonomy" id="933084"/>
    <lineage>
        <taxon>Eukaryota</taxon>
        <taxon>Fungi</taxon>
        <taxon>Dikarya</taxon>
        <taxon>Basidiomycota</taxon>
        <taxon>Agaricomycotina</taxon>
        <taxon>Agaricomycetes</taxon>
        <taxon>Agaricomycetidae</taxon>
        <taxon>Jaapiales</taxon>
        <taxon>Jaapiaceae</taxon>
        <taxon>Jaapia</taxon>
    </lineage>
</organism>
<dbReference type="PANTHER" id="PTHR24305:SF218">
    <property type="entry name" value="P450, PUTATIVE (EUROFUNG)-RELATED"/>
    <property type="match status" value="1"/>
</dbReference>
<dbReference type="Pfam" id="PF00067">
    <property type="entry name" value="p450"/>
    <property type="match status" value="1"/>
</dbReference>
<evidence type="ECO:0008006" key="6">
    <source>
        <dbReference type="Google" id="ProtNLM"/>
    </source>
</evidence>
<dbReference type="InterPro" id="IPR036396">
    <property type="entry name" value="Cyt_P450_sf"/>
</dbReference>
<dbReference type="EMBL" id="KL197709">
    <property type="protein sequence ID" value="KDQ63972.1"/>
    <property type="molecule type" value="Genomic_DNA"/>
</dbReference>
<dbReference type="InParanoid" id="A0A067QKF1"/>
<dbReference type="InterPro" id="IPR001128">
    <property type="entry name" value="Cyt_P450"/>
</dbReference>
<keyword evidence="3" id="KW-1133">Transmembrane helix</keyword>
<name>A0A067QKF1_9AGAM</name>
<reference evidence="5" key="1">
    <citation type="journal article" date="2014" name="Proc. Natl. Acad. Sci. U.S.A.">
        <title>Extensive sampling of basidiomycete genomes demonstrates inadequacy of the white-rot/brown-rot paradigm for wood decay fungi.</title>
        <authorList>
            <person name="Riley R."/>
            <person name="Salamov A.A."/>
            <person name="Brown D.W."/>
            <person name="Nagy L.G."/>
            <person name="Floudas D."/>
            <person name="Held B.W."/>
            <person name="Levasseur A."/>
            <person name="Lombard V."/>
            <person name="Morin E."/>
            <person name="Otillar R."/>
            <person name="Lindquist E.A."/>
            <person name="Sun H."/>
            <person name="LaButti K.M."/>
            <person name="Schmutz J."/>
            <person name="Jabbour D."/>
            <person name="Luo H."/>
            <person name="Baker S.E."/>
            <person name="Pisabarro A.G."/>
            <person name="Walton J.D."/>
            <person name="Blanchette R.A."/>
            <person name="Henrissat B."/>
            <person name="Martin F."/>
            <person name="Cullen D."/>
            <person name="Hibbett D.S."/>
            <person name="Grigoriev I.V."/>
        </authorList>
    </citation>
    <scope>NUCLEOTIDE SEQUENCE [LARGE SCALE GENOMIC DNA]</scope>
    <source>
        <strain evidence="5">MUCL 33604</strain>
    </source>
</reference>
<evidence type="ECO:0000256" key="3">
    <source>
        <dbReference type="SAM" id="Phobius"/>
    </source>
</evidence>
<evidence type="ECO:0000256" key="2">
    <source>
        <dbReference type="PIRSR" id="PIRSR602401-1"/>
    </source>
</evidence>
<dbReference type="GO" id="GO:0020037">
    <property type="term" value="F:heme binding"/>
    <property type="evidence" value="ECO:0007669"/>
    <property type="project" value="InterPro"/>
</dbReference>
<keyword evidence="2" id="KW-0479">Metal-binding</keyword>
<proteinExistence type="predicted"/>
<comment type="pathway">
    <text evidence="1">Secondary metabolite biosynthesis.</text>
</comment>
<dbReference type="Proteomes" id="UP000027265">
    <property type="component" value="Unassembled WGS sequence"/>
</dbReference>
<dbReference type="PANTHER" id="PTHR24305">
    <property type="entry name" value="CYTOCHROME P450"/>
    <property type="match status" value="1"/>
</dbReference>
<dbReference type="Gene3D" id="1.10.630.10">
    <property type="entry name" value="Cytochrome P450"/>
    <property type="match status" value="1"/>
</dbReference>
<comment type="cofactor">
    <cofactor evidence="2">
        <name>heme</name>
        <dbReference type="ChEBI" id="CHEBI:30413"/>
    </cofactor>
</comment>
<dbReference type="SUPFAM" id="SSF48264">
    <property type="entry name" value="Cytochrome P450"/>
    <property type="match status" value="1"/>
</dbReference>
<gene>
    <name evidence="4" type="ORF">JAAARDRAFT_214320</name>
</gene>
<evidence type="ECO:0000313" key="4">
    <source>
        <dbReference type="EMBL" id="KDQ63972.1"/>
    </source>
</evidence>
<dbReference type="AlphaFoldDB" id="A0A067QKF1"/>